<name>A0A4C1WIY8_EUMVA</name>
<sequence length="110" mass="12547">MKDIYQGIWADGEPLDFYEMLLTRDINKVMVHETNLYAAQKLTLGDLDVKKNQGYILENQYMFLAFEITGGNTEKEMKMVKKKRSPAALKPTAIVDYNGGESFISDQMVS</sequence>
<evidence type="ECO:0008006" key="3">
    <source>
        <dbReference type="Google" id="ProtNLM"/>
    </source>
</evidence>
<dbReference type="OrthoDB" id="5876240at2759"/>
<dbReference type="EMBL" id="BGZK01000576">
    <property type="protein sequence ID" value="GBP51191.1"/>
    <property type="molecule type" value="Genomic_DNA"/>
</dbReference>
<comment type="caution">
    <text evidence="1">The sequence shown here is derived from an EMBL/GenBank/DDBJ whole genome shotgun (WGS) entry which is preliminary data.</text>
</comment>
<organism evidence="1 2">
    <name type="scientific">Eumeta variegata</name>
    <name type="common">Bagworm moth</name>
    <name type="synonym">Eumeta japonica</name>
    <dbReference type="NCBI Taxonomy" id="151549"/>
    <lineage>
        <taxon>Eukaryota</taxon>
        <taxon>Metazoa</taxon>
        <taxon>Ecdysozoa</taxon>
        <taxon>Arthropoda</taxon>
        <taxon>Hexapoda</taxon>
        <taxon>Insecta</taxon>
        <taxon>Pterygota</taxon>
        <taxon>Neoptera</taxon>
        <taxon>Endopterygota</taxon>
        <taxon>Lepidoptera</taxon>
        <taxon>Glossata</taxon>
        <taxon>Ditrysia</taxon>
        <taxon>Tineoidea</taxon>
        <taxon>Psychidae</taxon>
        <taxon>Oiketicinae</taxon>
        <taxon>Eumeta</taxon>
    </lineage>
</organism>
<gene>
    <name evidence="1" type="ORF">EVAR_98015_1</name>
</gene>
<evidence type="ECO:0000313" key="1">
    <source>
        <dbReference type="EMBL" id="GBP51191.1"/>
    </source>
</evidence>
<dbReference type="Proteomes" id="UP000299102">
    <property type="component" value="Unassembled WGS sequence"/>
</dbReference>
<evidence type="ECO:0000313" key="2">
    <source>
        <dbReference type="Proteomes" id="UP000299102"/>
    </source>
</evidence>
<proteinExistence type="predicted"/>
<reference evidence="1 2" key="1">
    <citation type="journal article" date="2019" name="Commun. Biol.">
        <title>The bagworm genome reveals a unique fibroin gene that provides high tensile strength.</title>
        <authorList>
            <person name="Kono N."/>
            <person name="Nakamura H."/>
            <person name="Ohtoshi R."/>
            <person name="Tomita M."/>
            <person name="Numata K."/>
            <person name="Arakawa K."/>
        </authorList>
    </citation>
    <scope>NUCLEOTIDE SEQUENCE [LARGE SCALE GENOMIC DNA]</scope>
</reference>
<keyword evidence="2" id="KW-1185">Reference proteome</keyword>
<accession>A0A4C1WIY8</accession>
<protein>
    <recommendedName>
        <fullName evidence="3">PiggyBac transposable element-derived protein domain-containing protein</fullName>
    </recommendedName>
</protein>
<dbReference type="AlphaFoldDB" id="A0A4C1WIY8"/>